<accession>A0A9E7DJA0</accession>
<evidence type="ECO:0000259" key="6">
    <source>
        <dbReference type="PROSITE" id="PS51510"/>
    </source>
</evidence>
<evidence type="ECO:0000313" key="7">
    <source>
        <dbReference type="EMBL" id="UQK58879.1"/>
    </source>
</evidence>
<evidence type="ECO:0000256" key="2">
    <source>
        <dbReference type="ARBA" id="ARBA00022741"/>
    </source>
</evidence>
<keyword evidence="2 5" id="KW-0547">Nucleotide-binding</keyword>
<dbReference type="PANTHER" id="PTHR11547">
    <property type="entry name" value="ARGININE OR CREATINE KINASE"/>
    <property type="match status" value="1"/>
</dbReference>
<dbReference type="AlphaFoldDB" id="A0A9E7DJA0"/>
<keyword evidence="4 5" id="KW-0067">ATP-binding</keyword>
<dbReference type="SUPFAM" id="SSF55931">
    <property type="entry name" value="Glutamine synthetase/guanido kinase"/>
    <property type="match status" value="1"/>
</dbReference>
<dbReference type="EMBL" id="CP096649">
    <property type="protein sequence ID" value="UQK58879.1"/>
    <property type="molecule type" value="Genomic_DNA"/>
</dbReference>
<evidence type="ECO:0000256" key="1">
    <source>
        <dbReference type="ARBA" id="ARBA00022679"/>
    </source>
</evidence>
<dbReference type="GO" id="GO:0005615">
    <property type="term" value="C:extracellular space"/>
    <property type="evidence" value="ECO:0007669"/>
    <property type="project" value="TreeGrafter"/>
</dbReference>
<evidence type="ECO:0000256" key="3">
    <source>
        <dbReference type="ARBA" id="ARBA00022777"/>
    </source>
</evidence>
<feature type="binding site" evidence="5">
    <location>
        <begin position="155"/>
        <end position="159"/>
    </location>
    <ligand>
        <name>ATP</name>
        <dbReference type="ChEBI" id="CHEBI:30616"/>
    </ligand>
</feature>
<protein>
    <recommendedName>
        <fullName evidence="6">Phosphagen kinase C-terminal domain-containing protein</fullName>
    </recommendedName>
</protein>
<dbReference type="InterPro" id="IPR000749">
    <property type="entry name" value="ATP-guanido_PTrfase"/>
</dbReference>
<evidence type="ECO:0000313" key="8">
    <source>
        <dbReference type="Proteomes" id="UP000831151"/>
    </source>
</evidence>
<dbReference type="KEGG" id="fms:M1R53_06475"/>
<dbReference type="GO" id="GO:0046314">
    <property type="term" value="P:phosphocreatine biosynthetic process"/>
    <property type="evidence" value="ECO:0007669"/>
    <property type="project" value="InterPro"/>
</dbReference>
<dbReference type="Pfam" id="PF00217">
    <property type="entry name" value="ATP-gua_Ptrans"/>
    <property type="match status" value="1"/>
</dbReference>
<keyword evidence="8" id="KW-1185">Reference proteome</keyword>
<dbReference type="InterPro" id="IPR014746">
    <property type="entry name" value="Gln_synth/guanido_kin_cat_dom"/>
</dbReference>
<reference evidence="7" key="1">
    <citation type="submission" date="2022-04" db="EMBL/GenBank/DDBJ databases">
        <title>Complete genome sequences of Ezakiella coagulans and Fenollaria massiliensis.</title>
        <authorList>
            <person name="France M.T."/>
            <person name="Clifford J."/>
            <person name="Narina S."/>
            <person name="Rutt L."/>
            <person name="Ravel J."/>
        </authorList>
    </citation>
    <scope>NUCLEOTIDE SEQUENCE</scope>
    <source>
        <strain evidence="7">C0061C2</strain>
    </source>
</reference>
<dbReference type="PANTHER" id="PTHR11547:SF38">
    <property type="entry name" value="ARGININE KINASE 1-RELATED"/>
    <property type="match status" value="1"/>
</dbReference>
<dbReference type="GO" id="GO:0004111">
    <property type="term" value="F:creatine kinase activity"/>
    <property type="evidence" value="ECO:0007669"/>
    <property type="project" value="InterPro"/>
</dbReference>
<proteinExistence type="inferred from homology"/>
<comment type="similarity">
    <text evidence="5">Belongs to the ATP:guanido phosphotransferase family.</text>
</comment>
<gene>
    <name evidence="7" type="ORF">M1R53_06475</name>
</gene>
<comment type="caution">
    <text evidence="5">Lacks conserved residue(s) required for the propagation of feature annotation.</text>
</comment>
<keyword evidence="3 5" id="KW-0418">Kinase</keyword>
<dbReference type="PROSITE" id="PS51510">
    <property type="entry name" value="PHOSPHAGEN_KINASE_C"/>
    <property type="match status" value="1"/>
</dbReference>
<name>A0A9E7DJA0_9FIRM</name>
<feature type="domain" description="Phosphagen kinase C-terminal" evidence="6">
    <location>
        <begin position="7"/>
        <end position="162"/>
    </location>
</feature>
<dbReference type="Gene3D" id="3.30.590.10">
    <property type="entry name" value="Glutamine synthetase/guanido kinase, catalytic domain"/>
    <property type="match status" value="1"/>
</dbReference>
<evidence type="ECO:0000256" key="4">
    <source>
        <dbReference type="ARBA" id="ARBA00022840"/>
    </source>
</evidence>
<feature type="binding site" evidence="5">
    <location>
        <begin position="10"/>
        <end position="14"/>
    </location>
    <ligand>
        <name>ATP</name>
        <dbReference type="ChEBI" id="CHEBI:30616"/>
    </ligand>
</feature>
<organism evidence="7 8">
    <name type="scientific">Fenollaria massiliensis</name>
    <dbReference type="NCBI Taxonomy" id="938288"/>
    <lineage>
        <taxon>Bacteria</taxon>
        <taxon>Bacillati</taxon>
        <taxon>Bacillota</taxon>
        <taxon>Clostridia</taxon>
        <taxon>Eubacteriales</taxon>
        <taxon>Fenollaria</taxon>
    </lineage>
</organism>
<dbReference type="GO" id="GO:0005524">
    <property type="term" value="F:ATP binding"/>
    <property type="evidence" value="ECO:0007669"/>
    <property type="project" value="UniProtKB-UniRule"/>
</dbReference>
<sequence length="343" mass="40056">MTIYNKYILNTIVSLKRNIKGYKYPDMLMWSKLNEILNMVLEALKNTSYSFMLYEVSNMDKEKFEYFLSKGFMDESVKENITRTKLLLDEDKSIAIVINNNDHIEIRVLGTASADELVDIAIDIERELDKSIDFQFDEDYGYLTSDPVNIGNGINIAKIVHLYRRDEFKKDELISDDMEKIRLTPLIGPDGSKIEDIYILDANINKFTNIESFKKLSMLTDQNIIVYENENRRRYLEQNYILMKDRIMKALEMIKVASLITYDEALIYLSNLMFARSMDLLDPAEASIDASLYLMITPEAIEYTYSISDKSEIDQKRATILREKLGKIKFIDKDINEEENKNL</sequence>
<dbReference type="Proteomes" id="UP000831151">
    <property type="component" value="Chromosome"/>
</dbReference>
<dbReference type="RefSeq" id="WP_249242427.1">
    <property type="nucleotide sequence ID" value="NZ_CP096649.1"/>
</dbReference>
<dbReference type="InterPro" id="IPR022414">
    <property type="entry name" value="ATP-guanido_PTrfase_cat"/>
</dbReference>
<evidence type="ECO:0000256" key="5">
    <source>
        <dbReference type="PROSITE-ProRule" id="PRU00843"/>
    </source>
</evidence>
<keyword evidence="1 5" id="KW-0808">Transferase</keyword>